<dbReference type="Gene3D" id="3.30.420.40">
    <property type="match status" value="2"/>
</dbReference>
<evidence type="ECO:0000313" key="3">
    <source>
        <dbReference type="Proteomes" id="UP001238163"/>
    </source>
</evidence>
<keyword evidence="1" id="KW-0472">Membrane</keyword>
<proteinExistence type="predicted"/>
<dbReference type="Gene3D" id="3.30.1490.300">
    <property type="match status" value="1"/>
</dbReference>
<keyword evidence="3" id="KW-1185">Reference proteome</keyword>
<dbReference type="PANTHER" id="PTHR32432:SF3">
    <property type="entry name" value="ETHANOLAMINE UTILIZATION PROTEIN EUTJ"/>
    <property type="match status" value="1"/>
</dbReference>
<feature type="transmembrane region" description="Helical" evidence="1">
    <location>
        <begin position="348"/>
        <end position="365"/>
    </location>
</feature>
<reference evidence="2" key="1">
    <citation type="submission" date="2023-07" db="EMBL/GenBank/DDBJ databases">
        <title>Genomic Encyclopedia of Type Strains, Phase IV (KMG-IV): sequencing the most valuable type-strain genomes for metagenomic binning, comparative biology and taxonomic classification.</title>
        <authorList>
            <person name="Goeker M."/>
        </authorList>
    </citation>
    <scope>NUCLEOTIDE SEQUENCE</scope>
    <source>
        <strain evidence="2">DSM 24202</strain>
    </source>
</reference>
<dbReference type="InterPro" id="IPR050696">
    <property type="entry name" value="FtsA/MreB"/>
</dbReference>
<protein>
    <submittedName>
        <fullName evidence="2">Tfp pilus assembly PilM family ATPase</fullName>
    </submittedName>
</protein>
<keyword evidence="1" id="KW-0812">Transmembrane</keyword>
<dbReference type="PANTHER" id="PTHR32432">
    <property type="entry name" value="CELL DIVISION PROTEIN FTSA-RELATED"/>
    <property type="match status" value="1"/>
</dbReference>
<dbReference type="AlphaFoldDB" id="A0AAE4AQH1"/>
<gene>
    <name evidence="2" type="ORF">J3R75_003627</name>
</gene>
<dbReference type="EMBL" id="JAUSVL010000001">
    <property type="protein sequence ID" value="MDQ0291520.1"/>
    <property type="molecule type" value="Genomic_DNA"/>
</dbReference>
<dbReference type="CDD" id="cd24049">
    <property type="entry name" value="ASKHA_NBD_PilM"/>
    <property type="match status" value="1"/>
</dbReference>
<dbReference type="Pfam" id="PF11104">
    <property type="entry name" value="PilM_2"/>
    <property type="match status" value="1"/>
</dbReference>
<evidence type="ECO:0000313" key="2">
    <source>
        <dbReference type="EMBL" id="MDQ0291520.1"/>
    </source>
</evidence>
<sequence length="616" mass="67053">MPVKTIIGLDIGCASVKALVFSGSGKKAQLLSAEVFNARAEGILSDDELYSSIRDWLKSHGLDSGRVTVGMPQYLTTTLVRDLPGVNHAALENLVRMEAKQLAGLSDEAFVLDFQPLPAGGGRNHPVLMALCRESAVRERLGRMQAVGLRVDDLAMTGLAMVNAFAHLQPDAAQAKSPTLLLDLGHDNATAAVWYAGQPLFLASLLFAGERFEQALAAKDHQGGSLAEINLAEEAPHSPFIAAARLLENEIHATVEHWRNQEVPELSDKPIEKVLLCGGASRLNGLAEWLQNRLECPVEHLGPQLDGKIRPELTVAYGLALQGASCAPLKLTLLPQDTRWRKKRLERVPFLAVALLLFALAGFGLELACWRRGAEVLAKLTTVNSQLDQCGLLVSRLESTRATLQSQESKLVPLVAAGNQANRIAMVIAELGRTRGDNDWLVYLGDEMSFQATRAAAIAQRTQRKTTSASAIQSPAAAPGAMFGTPTAAAKAGQTANALLATEFPNRCLPAESKYTEAFIAAGYTQRQEEEQVYESVRELVQTLNQNGRFDRVDILPEVDCDGREDIFAPWLDYNKRLAAQNGPVSYRNFTIRMPFAERHVRPPMPPAPKKGGRRK</sequence>
<dbReference type="InterPro" id="IPR043129">
    <property type="entry name" value="ATPase_NBD"/>
</dbReference>
<evidence type="ECO:0000256" key="1">
    <source>
        <dbReference type="SAM" id="Phobius"/>
    </source>
</evidence>
<name>A0AAE4AQH1_9BACT</name>
<dbReference type="Proteomes" id="UP001238163">
    <property type="component" value="Unassembled WGS sequence"/>
</dbReference>
<dbReference type="SUPFAM" id="SSF53067">
    <property type="entry name" value="Actin-like ATPase domain"/>
    <property type="match status" value="1"/>
</dbReference>
<dbReference type="InterPro" id="IPR005883">
    <property type="entry name" value="PilM"/>
</dbReference>
<keyword evidence="1" id="KW-1133">Transmembrane helix</keyword>
<organism evidence="2 3">
    <name type="scientific">Oligosphaera ethanolica</name>
    <dbReference type="NCBI Taxonomy" id="760260"/>
    <lineage>
        <taxon>Bacteria</taxon>
        <taxon>Pseudomonadati</taxon>
        <taxon>Lentisphaerota</taxon>
        <taxon>Oligosphaeria</taxon>
        <taxon>Oligosphaerales</taxon>
        <taxon>Oligosphaeraceae</taxon>
        <taxon>Oligosphaera</taxon>
    </lineage>
</organism>
<accession>A0AAE4AQH1</accession>
<comment type="caution">
    <text evidence="2">The sequence shown here is derived from an EMBL/GenBank/DDBJ whole genome shotgun (WGS) entry which is preliminary data.</text>
</comment>
<dbReference type="RefSeq" id="WP_307264421.1">
    <property type="nucleotide sequence ID" value="NZ_JAUSVL010000001.1"/>
</dbReference>